<dbReference type="PANTHER" id="PTHR22437">
    <property type="entry name" value="WINGED HELIX DOMAIN-CONTAINING PROTEIN"/>
    <property type="match status" value="1"/>
</dbReference>
<evidence type="ECO:0000256" key="1">
    <source>
        <dbReference type="SAM" id="MobiDB-lite"/>
    </source>
</evidence>
<evidence type="ECO:0000313" key="3">
    <source>
        <dbReference type="EMBL" id="KAK3931827.1"/>
    </source>
</evidence>
<dbReference type="InterPro" id="IPR019391">
    <property type="entry name" value="Storkhead-box_WHD"/>
</dbReference>
<dbReference type="GO" id="GO:0005737">
    <property type="term" value="C:cytoplasm"/>
    <property type="evidence" value="ECO:0007669"/>
    <property type="project" value="TreeGrafter"/>
</dbReference>
<organism evidence="3 4">
    <name type="scientific">Frankliniella fusca</name>
    <dbReference type="NCBI Taxonomy" id="407009"/>
    <lineage>
        <taxon>Eukaryota</taxon>
        <taxon>Metazoa</taxon>
        <taxon>Ecdysozoa</taxon>
        <taxon>Arthropoda</taxon>
        <taxon>Hexapoda</taxon>
        <taxon>Insecta</taxon>
        <taxon>Pterygota</taxon>
        <taxon>Neoptera</taxon>
        <taxon>Paraneoptera</taxon>
        <taxon>Thysanoptera</taxon>
        <taxon>Terebrantia</taxon>
        <taxon>Thripoidea</taxon>
        <taxon>Thripidae</taxon>
        <taxon>Frankliniella</taxon>
    </lineage>
</organism>
<feature type="region of interest" description="Disordered" evidence="1">
    <location>
        <begin position="400"/>
        <end position="540"/>
    </location>
</feature>
<accession>A0AAE1I1K4</accession>
<dbReference type="GO" id="GO:0000977">
    <property type="term" value="F:RNA polymerase II transcription regulatory region sequence-specific DNA binding"/>
    <property type="evidence" value="ECO:0007669"/>
    <property type="project" value="TreeGrafter"/>
</dbReference>
<dbReference type="AlphaFoldDB" id="A0AAE1I1K4"/>
<feature type="compositionally biased region" description="Low complexity" evidence="1">
    <location>
        <begin position="463"/>
        <end position="492"/>
    </location>
</feature>
<feature type="compositionally biased region" description="Low complexity" evidence="1">
    <location>
        <begin position="365"/>
        <end position="374"/>
    </location>
</feature>
<dbReference type="Proteomes" id="UP001219518">
    <property type="component" value="Unassembled WGS sequence"/>
</dbReference>
<feature type="region of interest" description="Disordered" evidence="1">
    <location>
        <begin position="170"/>
        <end position="380"/>
    </location>
</feature>
<dbReference type="GO" id="GO:0006357">
    <property type="term" value="P:regulation of transcription by RNA polymerase II"/>
    <property type="evidence" value="ECO:0007669"/>
    <property type="project" value="InterPro"/>
</dbReference>
<evidence type="ECO:0000259" key="2">
    <source>
        <dbReference type="Pfam" id="PF10264"/>
    </source>
</evidence>
<feature type="compositionally biased region" description="Low complexity" evidence="1">
    <location>
        <begin position="657"/>
        <end position="683"/>
    </location>
</feature>
<comment type="caution">
    <text evidence="3">The sequence shown here is derived from an EMBL/GenBank/DDBJ whole genome shotgun (WGS) entry which is preliminary data.</text>
</comment>
<protein>
    <submittedName>
        <fullName evidence="3">Storkhead-box protein 1</fullName>
    </submittedName>
</protein>
<name>A0AAE1I1K4_9NEOP</name>
<feature type="compositionally biased region" description="Polar residues" evidence="1">
    <location>
        <begin position="524"/>
        <end position="536"/>
    </location>
</feature>
<feature type="compositionally biased region" description="Pro residues" evidence="1">
    <location>
        <begin position="213"/>
        <end position="229"/>
    </location>
</feature>
<proteinExistence type="predicted"/>
<feature type="region of interest" description="Disordered" evidence="1">
    <location>
        <begin position="573"/>
        <end position="683"/>
    </location>
</feature>
<dbReference type="GO" id="GO:0005634">
    <property type="term" value="C:nucleus"/>
    <property type="evidence" value="ECO:0007669"/>
    <property type="project" value="TreeGrafter"/>
</dbReference>
<reference evidence="3" key="2">
    <citation type="journal article" date="2023" name="BMC Genomics">
        <title>Pest status, molecular evolution, and epigenetic factors derived from the genome assembly of Frankliniella fusca, a thysanopteran phytovirus vector.</title>
        <authorList>
            <person name="Catto M.A."/>
            <person name="Labadie P.E."/>
            <person name="Jacobson A.L."/>
            <person name="Kennedy G.G."/>
            <person name="Srinivasan R."/>
            <person name="Hunt B.G."/>
        </authorList>
    </citation>
    <scope>NUCLEOTIDE SEQUENCE</scope>
    <source>
        <strain evidence="3">PL_HMW_Pooled</strain>
    </source>
</reference>
<dbReference type="InterPro" id="IPR040126">
    <property type="entry name" value="STOX1/2"/>
</dbReference>
<gene>
    <name evidence="3" type="ORF">KUF71_009046</name>
</gene>
<feature type="compositionally biased region" description="Low complexity" evidence="1">
    <location>
        <begin position="582"/>
        <end position="594"/>
    </location>
</feature>
<dbReference type="PANTHER" id="PTHR22437:SF0">
    <property type="entry name" value="FI21431P1"/>
    <property type="match status" value="1"/>
</dbReference>
<feature type="compositionally biased region" description="Low complexity" evidence="1">
    <location>
        <begin position="230"/>
        <end position="249"/>
    </location>
</feature>
<keyword evidence="4" id="KW-1185">Reference proteome</keyword>
<feature type="compositionally biased region" description="Low complexity" evidence="1">
    <location>
        <begin position="410"/>
        <end position="440"/>
    </location>
</feature>
<feature type="compositionally biased region" description="Basic residues" evidence="1">
    <location>
        <begin position="250"/>
        <end position="268"/>
    </location>
</feature>
<dbReference type="Pfam" id="PF10264">
    <property type="entry name" value="WHD_Storkhead"/>
    <property type="match status" value="1"/>
</dbReference>
<reference evidence="3" key="1">
    <citation type="submission" date="2021-07" db="EMBL/GenBank/DDBJ databases">
        <authorList>
            <person name="Catto M.A."/>
            <person name="Jacobson A."/>
            <person name="Kennedy G."/>
            <person name="Labadie P."/>
            <person name="Hunt B.G."/>
            <person name="Srinivasan R."/>
        </authorList>
    </citation>
    <scope>NUCLEOTIDE SEQUENCE</scope>
    <source>
        <strain evidence="3">PL_HMW_Pooled</strain>
        <tissue evidence="3">Head</tissue>
    </source>
</reference>
<dbReference type="EMBL" id="JAHWGI010001430">
    <property type="protein sequence ID" value="KAK3931827.1"/>
    <property type="molecule type" value="Genomic_DNA"/>
</dbReference>
<feature type="compositionally biased region" description="Basic residues" evidence="1">
    <location>
        <begin position="400"/>
        <end position="409"/>
    </location>
</feature>
<feature type="compositionally biased region" description="Polar residues" evidence="1">
    <location>
        <begin position="493"/>
        <end position="510"/>
    </location>
</feature>
<feature type="compositionally biased region" description="Pro residues" evidence="1">
    <location>
        <begin position="334"/>
        <end position="348"/>
    </location>
</feature>
<feature type="compositionally biased region" description="Pro residues" evidence="1">
    <location>
        <begin position="273"/>
        <end position="291"/>
    </location>
</feature>
<feature type="domain" description="Winged helix Storkhead-box1" evidence="2">
    <location>
        <begin position="20"/>
        <end position="95"/>
    </location>
</feature>
<evidence type="ECO:0000313" key="4">
    <source>
        <dbReference type="Proteomes" id="UP001219518"/>
    </source>
</evidence>
<sequence length="799" mass="82886">MCRSMSLVAGDVEECCVLGVAQSQFTPLPEALCWVILELTSTGQAAVLPAILRALPRAFPAMTRPDSGLVYDALAKLSTDRKVYQTARGYFLVTPETRRRLASLQHHGAGARTGRGRRSMLLSNEEAIVMVHGDMQTERDGHRTHQCVQTNLADVICGGNPEDKVLYPRVDRLRSGEPGAGAGGRTLERRHSLRLSTRLGQALQRAGSLRSLPPRPPPRPPPADSPAPAPASGTAGTAGPEKKQSLLSRLFRRSGRSGRAGNRSRGRRGQSAPPAPGSSQPHPPPHPPRSPSPNIRTFSAQFPVQDDDDAERPPADWFNPGVTALTSVGTQTQPPSPSSSPSVTPPPRSASSPAVSRWDGAGRASTLPRSLSRGSPRRARRLSDSLSVSLLSAGGADLHHHHHHLHHLRAASPASHASHASRTSHASHAPTMSSVAAASPSPSPSPTKIPSGSKLLVPAARKTSPSNTLLSTTSSRASRASASTSGMSKASSGYNSSRSAPGSAPGTRSGSPARRSLPVPGKTPSCTSAPTSTGSVISARNSTTTTTATINGSNTKIFVQQHNSPVRSVITIENRSGGGGSLAATLGTTLGSGRSRPRGPVLETSFDRVVPKSSESGGEGAGGSPSESGSGAAPPAQPGPGTEADRYSSNKINNHNLSGKTAASSSSSSTSSTSSEESLTSAGSLVAKEAEMNNSRRQSAVAAPVGFLRESLSYKNILKEVQNLSGAPAPLPQPLPQPLSASPYASLSDLSVHCKSLAAQRILSGVSINSIDTLVEVNMAAEKKQANCDVTIRTDFGMV</sequence>
<feature type="compositionally biased region" description="Low complexity" evidence="1">
    <location>
        <begin position="624"/>
        <end position="642"/>
    </location>
</feature>